<dbReference type="InterPro" id="IPR036514">
    <property type="entry name" value="SGNH_hydro_sf"/>
</dbReference>
<keyword evidence="3" id="KW-1185">Reference proteome</keyword>
<reference evidence="2 3" key="1">
    <citation type="submission" date="2024-02" db="EMBL/GenBank/DDBJ databases">
        <authorList>
            <person name="Chen Y."/>
            <person name="Shah S."/>
            <person name="Dougan E. K."/>
            <person name="Thang M."/>
            <person name="Chan C."/>
        </authorList>
    </citation>
    <scope>NUCLEOTIDE SEQUENCE [LARGE SCALE GENOMIC DNA]</scope>
</reference>
<dbReference type="PANTHER" id="PTHR30383">
    <property type="entry name" value="THIOESTERASE 1/PROTEASE 1/LYSOPHOSPHOLIPASE L1"/>
    <property type="match status" value="1"/>
</dbReference>
<proteinExistence type="predicted"/>
<organism evidence="2 3">
    <name type="scientific">Durusdinium trenchii</name>
    <dbReference type="NCBI Taxonomy" id="1381693"/>
    <lineage>
        <taxon>Eukaryota</taxon>
        <taxon>Sar</taxon>
        <taxon>Alveolata</taxon>
        <taxon>Dinophyceae</taxon>
        <taxon>Suessiales</taxon>
        <taxon>Symbiodiniaceae</taxon>
        <taxon>Durusdinium</taxon>
    </lineage>
</organism>
<gene>
    <name evidence="2" type="ORF">SCF082_LOCUS22574</name>
</gene>
<dbReference type="Gene3D" id="3.40.50.1110">
    <property type="entry name" value="SGNH hydrolase"/>
    <property type="match status" value="1"/>
</dbReference>
<evidence type="ECO:0000259" key="1">
    <source>
        <dbReference type="Pfam" id="PF13472"/>
    </source>
</evidence>
<dbReference type="EMBL" id="CAXAMM010016224">
    <property type="protein sequence ID" value="CAK9038360.1"/>
    <property type="molecule type" value="Genomic_DNA"/>
</dbReference>
<dbReference type="InterPro" id="IPR051532">
    <property type="entry name" value="Ester_Hydrolysis_Enzymes"/>
</dbReference>
<comment type="caution">
    <text evidence="2">The sequence shown here is derived from an EMBL/GenBank/DDBJ whole genome shotgun (WGS) entry which is preliminary data.</text>
</comment>
<sequence>MSILPQALRPPLPWTPASRGLLPERSFMRRPQPAPRRTPTARRVWEDAASFCSDPLVSCIGWAAFLSGMTILRVATVDDDQHTPRAFLKKRNQLKKAGPPIVCLGDSITRGNLSADWVSSLRREWQEGLVLNAGVNMQCSQNIQMRVDEVIACKPSHVTVLVGTNDLKAALSPVEGFMYQVFGDLPEVPSLETYEKTLVDIKQRLLSAGARVALVSPPVLGEDIQSEANKRAAEFAAVVRKVAESEGNCTYLPLFEMTYEACEALPSGRPYSGLNFFAWCCLLCFDMHVLQRDLADIQKERQLGVTVDLVHLGPKAAKELADMVHDFVRSSPTWANSRFGQPGFDMIEAC</sequence>
<dbReference type="InterPro" id="IPR013830">
    <property type="entry name" value="SGNH_hydro"/>
</dbReference>
<protein>
    <submittedName>
        <fullName evidence="2">SGNH_hydro domain-containing protein</fullName>
    </submittedName>
</protein>
<dbReference type="Pfam" id="PF13472">
    <property type="entry name" value="Lipase_GDSL_2"/>
    <property type="match status" value="1"/>
</dbReference>
<dbReference type="SUPFAM" id="SSF52266">
    <property type="entry name" value="SGNH hydrolase"/>
    <property type="match status" value="1"/>
</dbReference>
<evidence type="ECO:0000313" key="2">
    <source>
        <dbReference type="EMBL" id="CAK9038360.1"/>
    </source>
</evidence>
<evidence type="ECO:0000313" key="3">
    <source>
        <dbReference type="Proteomes" id="UP001642464"/>
    </source>
</evidence>
<dbReference type="Proteomes" id="UP001642464">
    <property type="component" value="Unassembled WGS sequence"/>
</dbReference>
<feature type="domain" description="SGNH hydrolase-type esterase" evidence="1">
    <location>
        <begin position="103"/>
        <end position="261"/>
    </location>
</feature>
<name>A0ABP0LJE6_9DINO</name>
<accession>A0ABP0LJE6</accession>